<dbReference type="OrthoDB" id="985659at2759"/>
<dbReference type="AlphaFoldDB" id="A0A1R3KFN5"/>
<comment type="caution">
    <text evidence="6">The sequence shown here is derived from an EMBL/GenBank/DDBJ whole genome shotgun (WGS) entry which is preliminary data.</text>
</comment>
<keyword evidence="2" id="KW-1015">Disulfide bond</keyword>
<proteinExistence type="inferred from homology"/>
<name>A0A1R3KFN5_9ROSI</name>
<feature type="transmembrane region" description="Helical" evidence="4">
    <location>
        <begin position="12"/>
        <end position="31"/>
    </location>
</feature>
<gene>
    <name evidence="6" type="ORF">COLO4_08454</name>
</gene>
<evidence type="ECO:0000259" key="5">
    <source>
        <dbReference type="SMART" id="SM00856"/>
    </source>
</evidence>
<evidence type="ECO:0000313" key="7">
    <source>
        <dbReference type="Proteomes" id="UP000187203"/>
    </source>
</evidence>
<dbReference type="SUPFAM" id="SSF101148">
    <property type="entry name" value="Plant invertase/pectin methylesterase inhibitor"/>
    <property type="match status" value="1"/>
</dbReference>
<dbReference type="Gene3D" id="1.20.140.40">
    <property type="entry name" value="Invertase/pectin methylesterase inhibitor family protein"/>
    <property type="match status" value="1"/>
</dbReference>
<reference evidence="7" key="1">
    <citation type="submission" date="2013-09" db="EMBL/GenBank/DDBJ databases">
        <title>Corchorus olitorius genome sequencing.</title>
        <authorList>
            <person name="Alam M."/>
            <person name="Haque M.S."/>
            <person name="Islam M.S."/>
            <person name="Emdad E.M."/>
            <person name="Islam M.M."/>
            <person name="Ahmed B."/>
            <person name="Halim A."/>
            <person name="Hossen Q.M.M."/>
            <person name="Hossain M.Z."/>
            <person name="Ahmed R."/>
            <person name="Khan M.M."/>
            <person name="Islam R."/>
            <person name="Rashid M.M."/>
            <person name="Khan S.A."/>
            <person name="Rahman M.S."/>
            <person name="Alam M."/>
            <person name="Yahiya A.S."/>
            <person name="Khan M.S."/>
            <person name="Azam M.S."/>
            <person name="Haque T."/>
            <person name="Lashkar M.Z.H."/>
            <person name="Akhand A.I."/>
            <person name="Morshed G."/>
            <person name="Roy S."/>
            <person name="Uddin K.S."/>
            <person name="Rabeya T."/>
            <person name="Hossain A.S."/>
            <person name="Chowdhury A."/>
            <person name="Snigdha A.R."/>
            <person name="Mortoza M.S."/>
            <person name="Matin S.A."/>
            <person name="Hoque S.M.E."/>
            <person name="Islam M.K."/>
            <person name="Roy D.K."/>
            <person name="Haider R."/>
            <person name="Moosa M.M."/>
            <person name="Elias S.M."/>
            <person name="Hasan A.M."/>
            <person name="Jahan S."/>
            <person name="Shafiuddin M."/>
            <person name="Mahmood N."/>
            <person name="Shommy N.S."/>
        </authorList>
    </citation>
    <scope>NUCLEOTIDE SEQUENCE [LARGE SCALE GENOMIC DNA]</scope>
    <source>
        <strain evidence="7">cv. O-4</strain>
    </source>
</reference>
<sequence>MGRYLRYHGHGVNLILIITIVTQISLLVFLVSSKSVEADEDDDKTIVRKLCSQSLEPEPCLDCILSDKGRGTSNISDLAYSIMFCMYSQATHAHDSADQLFQNTTEEVGLKIAFEVCKDTLFSASNTLWDGLTKLEVSDFQNALVSARIAHANLFQCVSAFRKYADVAIPSELVEHMVVAKRLYDVVRFMFYLI</sequence>
<organism evidence="6 7">
    <name type="scientific">Corchorus olitorius</name>
    <dbReference type="NCBI Taxonomy" id="93759"/>
    <lineage>
        <taxon>Eukaryota</taxon>
        <taxon>Viridiplantae</taxon>
        <taxon>Streptophyta</taxon>
        <taxon>Embryophyta</taxon>
        <taxon>Tracheophyta</taxon>
        <taxon>Spermatophyta</taxon>
        <taxon>Magnoliopsida</taxon>
        <taxon>eudicotyledons</taxon>
        <taxon>Gunneridae</taxon>
        <taxon>Pentapetalae</taxon>
        <taxon>rosids</taxon>
        <taxon>malvids</taxon>
        <taxon>Malvales</taxon>
        <taxon>Malvaceae</taxon>
        <taxon>Grewioideae</taxon>
        <taxon>Apeibeae</taxon>
        <taxon>Corchorus</taxon>
    </lineage>
</organism>
<comment type="similarity">
    <text evidence="3">Belongs to the PMEI family.</text>
</comment>
<keyword evidence="4" id="KW-0472">Membrane</keyword>
<feature type="domain" description="Pectinesterase inhibitor" evidence="5">
    <location>
        <begin position="42"/>
        <end position="190"/>
    </location>
</feature>
<dbReference type="GO" id="GO:0004857">
    <property type="term" value="F:enzyme inhibitor activity"/>
    <property type="evidence" value="ECO:0007669"/>
    <property type="project" value="InterPro"/>
</dbReference>
<dbReference type="PANTHER" id="PTHR36710:SF18">
    <property type="entry name" value="PECTINESTERASE INHIBITOR 5-RELATED"/>
    <property type="match status" value="1"/>
</dbReference>
<dbReference type="InterPro" id="IPR052421">
    <property type="entry name" value="PCW_Enzyme_Inhibitor"/>
</dbReference>
<keyword evidence="1" id="KW-0732">Signal</keyword>
<evidence type="ECO:0000256" key="4">
    <source>
        <dbReference type="SAM" id="Phobius"/>
    </source>
</evidence>
<evidence type="ECO:0000313" key="6">
    <source>
        <dbReference type="EMBL" id="OMP05912.1"/>
    </source>
</evidence>
<dbReference type="SMART" id="SM00856">
    <property type="entry name" value="PMEI"/>
    <property type="match status" value="1"/>
</dbReference>
<keyword evidence="7" id="KW-1185">Reference proteome</keyword>
<accession>A0A1R3KFN5</accession>
<keyword evidence="4" id="KW-0812">Transmembrane</keyword>
<dbReference type="NCBIfam" id="TIGR01614">
    <property type="entry name" value="PME_inhib"/>
    <property type="match status" value="1"/>
</dbReference>
<evidence type="ECO:0000256" key="3">
    <source>
        <dbReference type="ARBA" id="ARBA00038471"/>
    </source>
</evidence>
<dbReference type="InterPro" id="IPR006501">
    <property type="entry name" value="Pectinesterase_inhib_dom"/>
</dbReference>
<dbReference type="PANTHER" id="PTHR36710">
    <property type="entry name" value="PECTINESTERASE INHIBITOR-LIKE"/>
    <property type="match status" value="1"/>
</dbReference>
<keyword evidence="4" id="KW-1133">Transmembrane helix</keyword>
<dbReference type="Proteomes" id="UP000187203">
    <property type="component" value="Unassembled WGS sequence"/>
</dbReference>
<evidence type="ECO:0000256" key="2">
    <source>
        <dbReference type="ARBA" id="ARBA00023157"/>
    </source>
</evidence>
<protein>
    <submittedName>
        <fullName evidence="6">Pectinesterase inhibitor</fullName>
    </submittedName>
</protein>
<evidence type="ECO:0000256" key="1">
    <source>
        <dbReference type="ARBA" id="ARBA00022729"/>
    </source>
</evidence>
<dbReference type="Pfam" id="PF04043">
    <property type="entry name" value="PMEI"/>
    <property type="match status" value="1"/>
</dbReference>
<dbReference type="EMBL" id="AWUE01013780">
    <property type="protein sequence ID" value="OMP05912.1"/>
    <property type="molecule type" value="Genomic_DNA"/>
</dbReference>
<dbReference type="InterPro" id="IPR035513">
    <property type="entry name" value="Invertase/methylesterase_inhib"/>
</dbReference>